<evidence type="ECO:0000256" key="5">
    <source>
        <dbReference type="ARBA" id="ARBA00023136"/>
    </source>
</evidence>
<dbReference type="GeneID" id="87957900"/>
<dbReference type="Gene3D" id="1.20.1250.20">
    <property type="entry name" value="MFS general substrate transporter like domains"/>
    <property type="match status" value="1"/>
</dbReference>
<reference evidence="7 8" key="1">
    <citation type="submission" date="2024-01" db="EMBL/GenBank/DDBJ databases">
        <title>Comparative genomics of Cryptococcus and Kwoniella reveals pathogenesis evolution and contrasting modes of karyotype evolution via chromosome fusion or intercentromeric recombination.</title>
        <authorList>
            <person name="Coelho M.A."/>
            <person name="David-Palma M."/>
            <person name="Shea T."/>
            <person name="Bowers K."/>
            <person name="McGinley-Smith S."/>
            <person name="Mohammad A.W."/>
            <person name="Gnirke A."/>
            <person name="Yurkov A.M."/>
            <person name="Nowrousian M."/>
            <person name="Sun S."/>
            <person name="Cuomo C.A."/>
            <person name="Heitman J."/>
        </authorList>
    </citation>
    <scope>NUCLEOTIDE SEQUENCE [LARGE SCALE GENOMIC DNA]</scope>
    <source>
        <strain evidence="7">CBS 11374</strain>
    </source>
</reference>
<feature type="compositionally biased region" description="Basic and acidic residues" evidence="6">
    <location>
        <begin position="12"/>
        <end position="28"/>
    </location>
</feature>
<evidence type="ECO:0000256" key="2">
    <source>
        <dbReference type="ARBA" id="ARBA00022448"/>
    </source>
</evidence>
<gene>
    <name evidence="7" type="ORF">IL334_005770</name>
</gene>
<comment type="subcellular location">
    <subcellularLocation>
        <location evidence="1">Membrane</location>
        <topology evidence="1">Multi-pass membrane protein</topology>
    </subcellularLocation>
</comment>
<keyword evidence="4" id="KW-1133">Transmembrane helix</keyword>
<dbReference type="Proteomes" id="UP001329825">
    <property type="component" value="Chromosome 8"/>
</dbReference>
<dbReference type="RefSeq" id="XP_062793529.1">
    <property type="nucleotide sequence ID" value="XM_062937478.1"/>
</dbReference>
<dbReference type="PANTHER" id="PTHR43791">
    <property type="entry name" value="PERMEASE-RELATED"/>
    <property type="match status" value="1"/>
</dbReference>
<dbReference type="SUPFAM" id="SSF103473">
    <property type="entry name" value="MFS general substrate transporter"/>
    <property type="match status" value="1"/>
</dbReference>
<keyword evidence="3" id="KW-0812">Transmembrane</keyword>
<dbReference type="EMBL" id="CP141888">
    <property type="protein sequence ID" value="WRT68790.1"/>
    <property type="molecule type" value="Genomic_DNA"/>
</dbReference>
<evidence type="ECO:0008006" key="9">
    <source>
        <dbReference type="Google" id="ProtNLM"/>
    </source>
</evidence>
<evidence type="ECO:0000256" key="6">
    <source>
        <dbReference type="SAM" id="MobiDB-lite"/>
    </source>
</evidence>
<feature type="region of interest" description="Disordered" evidence="6">
    <location>
        <begin position="1"/>
        <end position="37"/>
    </location>
</feature>
<dbReference type="InterPro" id="IPR036259">
    <property type="entry name" value="MFS_trans_sf"/>
</dbReference>
<proteinExistence type="predicted"/>
<keyword evidence="2" id="KW-0813">Transport</keyword>
<keyword evidence="8" id="KW-1185">Reference proteome</keyword>
<protein>
    <recommendedName>
        <fullName evidence="9">Major facilitator superfamily (MFS) profile domain-containing protein</fullName>
    </recommendedName>
</protein>
<evidence type="ECO:0000313" key="7">
    <source>
        <dbReference type="EMBL" id="WRT68790.1"/>
    </source>
</evidence>
<evidence type="ECO:0000256" key="4">
    <source>
        <dbReference type="ARBA" id="ARBA00022989"/>
    </source>
</evidence>
<evidence type="ECO:0000313" key="8">
    <source>
        <dbReference type="Proteomes" id="UP001329825"/>
    </source>
</evidence>
<sequence>MSNTTPIITRVESFRDDEKEPQPEHTENVEPSNAKGRVKKYEDDAAEILRQAGPLEYTVEDDRRVLRKIDRWVLIPMFFTYTLVHLDKNALSYGAVFDLQKETHLVGAQYSWLSSSLYLVQLVFQPLAALALVRG</sequence>
<evidence type="ECO:0000256" key="1">
    <source>
        <dbReference type="ARBA" id="ARBA00004141"/>
    </source>
</evidence>
<organism evidence="7 8">
    <name type="scientific">Kwoniella shivajii</name>
    <dbReference type="NCBI Taxonomy" id="564305"/>
    <lineage>
        <taxon>Eukaryota</taxon>
        <taxon>Fungi</taxon>
        <taxon>Dikarya</taxon>
        <taxon>Basidiomycota</taxon>
        <taxon>Agaricomycotina</taxon>
        <taxon>Tremellomycetes</taxon>
        <taxon>Tremellales</taxon>
        <taxon>Cryptococcaceae</taxon>
        <taxon>Kwoniella</taxon>
    </lineage>
</organism>
<accession>A0ABZ1D4G4</accession>
<dbReference type="PANTHER" id="PTHR43791:SF59">
    <property type="entry name" value="TRANSPORTER, PUTATIVE (AFU_ORTHOLOGUE AFUA_1G06550)-RELATED"/>
    <property type="match status" value="1"/>
</dbReference>
<evidence type="ECO:0000256" key="3">
    <source>
        <dbReference type="ARBA" id="ARBA00022692"/>
    </source>
</evidence>
<keyword evidence="5" id="KW-0472">Membrane</keyword>
<name>A0ABZ1D4G4_9TREE</name>